<proteinExistence type="predicted"/>
<evidence type="ECO:0000313" key="3">
    <source>
        <dbReference type="Proteomes" id="UP001143486"/>
    </source>
</evidence>
<gene>
    <name evidence="2" type="ORF">GCM10017621_16300</name>
</gene>
<dbReference type="EMBL" id="BSFE01000003">
    <property type="protein sequence ID" value="GLK52122.1"/>
    <property type="molecule type" value="Genomic_DNA"/>
</dbReference>
<keyword evidence="3" id="KW-1185">Reference proteome</keyword>
<evidence type="ECO:0000256" key="1">
    <source>
        <dbReference type="SAM" id="SignalP"/>
    </source>
</evidence>
<reference evidence="2" key="2">
    <citation type="submission" date="2023-01" db="EMBL/GenBank/DDBJ databases">
        <authorList>
            <person name="Sun Q."/>
            <person name="Evtushenko L."/>
        </authorList>
    </citation>
    <scope>NUCLEOTIDE SEQUENCE</scope>
    <source>
        <strain evidence="2">VKM B-1513</strain>
    </source>
</reference>
<evidence type="ECO:0008006" key="4">
    <source>
        <dbReference type="Google" id="ProtNLM"/>
    </source>
</evidence>
<feature type="chain" id="PRO_5040847006" description="Lipoprotein" evidence="1">
    <location>
        <begin position="24"/>
        <end position="292"/>
    </location>
</feature>
<accession>A0A9W6MNE6</accession>
<dbReference type="PROSITE" id="PS51257">
    <property type="entry name" value="PROKAR_LIPOPROTEIN"/>
    <property type="match status" value="1"/>
</dbReference>
<protein>
    <recommendedName>
        <fullName evidence="4">Lipoprotein</fullName>
    </recommendedName>
</protein>
<sequence>MRRQVTGLLAMAALVLLAGCATTGSDMMGVGGGPDDVAGSVFDHPRADRRGAPRGFGYQLTGQSGWSGDLVYEDDSGGAIRVALLLADADGAEQAADLQIAMPYLEGGVRRFHGTAASGEPAELQLQAGPCEVAGETGFTHFAALRIGETVQAGCAREQAQDDRWSNYIMSYLPAIDACLAEFGDRPAHVSLAYTMSGGATGVRIVDAGTQTWECATRDEGRAVNSLRQIDSADALFGEGDPIFVRGVFPDFGEGCYVYESVREADGTLIGALGYDACNAVPVTTAQAAAAG</sequence>
<dbReference type="AlphaFoldDB" id="A0A9W6MNE6"/>
<organism evidence="2 3">
    <name type="scientific">Maricaulis virginensis</name>
    <dbReference type="NCBI Taxonomy" id="144022"/>
    <lineage>
        <taxon>Bacteria</taxon>
        <taxon>Pseudomonadati</taxon>
        <taxon>Pseudomonadota</taxon>
        <taxon>Alphaproteobacteria</taxon>
        <taxon>Maricaulales</taxon>
        <taxon>Maricaulaceae</taxon>
        <taxon>Maricaulis</taxon>
    </lineage>
</organism>
<dbReference type="RefSeq" id="WP_271186486.1">
    <property type="nucleotide sequence ID" value="NZ_BSFE01000003.1"/>
</dbReference>
<keyword evidence="1" id="KW-0732">Signal</keyword>
<comment type="caution">
    <text evidence="2">The sequence shown here is derived from an EMBL/GenBank/DDBJ whole genome shotgun (WGS) entry which is preliminary data.</text>
</comment>
<name>A0A9W6MNE6_9PROT</name>
<reference evidence="2" key="1">
    <citation type="journal article" date="2014" name="Int. J. Syst. Evol. Microbiol.">
        <title>Complete genome sequence of Corynebacterium casei LMG S-19264T (=DSM 44701T), isolated from a smear-ripened cheese.</title>
        <authorList>
            <consortium name="US DOE Joint Genome Institute (JGI-PGF)"/>
            <person name="Walter F."/>
            <person name="Albersmeier A."/>
            <person name="Kalinowski J."/>
            <person name="Ruckert C."/>
        </authorList>
    </citation>
    <scope>NUCLEOTIDE SEQUENCE</scope>
    <source>
        <strain evidence="2">VKM B-1513</strain>
    </source>
</reference>
<evidence type="ECO:0000313" key="2">
    <source>
        <dbReference type="EMBL" id="GLK52122.1"/>
    </source>
</evidence>
<feature type="signal peptide" evidence="1">
    <location>
        <begin position="1"/>
        <end position="23"/>
    </location>
</feature>
<dbReference type="Proteomes" id="UP001143486">
    <property type="component" value="Unassembled WGS sequence"/>
</dbReference>